<evidence type="ECO:0000256" key="3">
    <source>
        <dbReference type="ARBA" id="ARBA00023125"/>
    </source>
</evidence>
<dbReference type="InterPro" id="IPR001005">
    <property type="entry name" value="SANT/Myb"/>
</dbReference>
<evidence type="ECO:0000256" key="1">
    <source>
        <dbReference type="ARBA" id="ARBA00004123"/>
    </source>
</evidence>
<sequence length="239" mass="27468">MRGGLNRGPWQPHEDLLLKTYLQLNGVGRWSTLPTKAGLNRCGKSCRLRWMNYLRPNLKRGRISADEEELIIRLHKLLGNRWSLIAARVPGRTDNDVKNFWNLHLRKQLASKDHDIQLNTPKLKAKETPSSSAMGTQMSSSSFVDQNLESNTLNVPIGWTAVPAESKQLEQPCNFNTVQLHQNSHAIFSEVMPDSDSFWFNCLPWLVSNDGDNFYCNYNTSYFTDVQPNNQFNVKDMWL</sequence>
<evidence type="ECO:0000313" key="7">
    <source>
        <dbReference type="EMBL" id="QHG11487.1"/>
    </source>
</evidence>
<keyword evidence="2" id="KW-0677">Repeat</keyword>
<dbReference type="SUPFAM" id="SSF46689">
    <property type="entry name" value="Homeodomain-like"/>
    <property type="match status" value="1"/>
</dbReference>
<accession>A0A6B9QTH8</accession>
<dbReference type="Gene3D" id="1.10.10.60">
    <property type="entry name" value="Homeodomain-like"/>
    <property type="match status" value="2"/>
</dbReference>
<proteinExistence type="evidence at transcript level"/>
<name>A0A6B9QTH8_TAXCH</name>
<dbReference type="InterPro" id="IPR015495">
    <property type="entry name" value="Myb_TF_plants"/>
</dbReference>
<dbReference type="InterPro" id="IPR017930">
    <property type="entry name" value="Myb_dom"/>
</dbReference>
<dbReference type="PANTHER" id="PTHR47999">
    <property type="entry name" value="TRANSCRIPTION FACTOR MYB8-RELATED-RELATED"/>
    <property type="match status" value="1"/>
</dbReference>
<evidence type="ECO:0000259" key="6">
    <source>
        <dbReference type="PROSITE" id="PS51294"/>
    </source>
</evidence>
<dbReference type="CDD" id="cd00167">
    <property type="entry name" value="SANT"/>
    <property type="match status" value="2"/>
</dbReference>
<dbReference type="PANTHER" id="PTHR47999:SF96">
    <property type="entry name" value="TRANSCRIPTION REPRESSOR MYB6-LIKE"/>
    <property type="match status" value="1"/>
</dbReference>
<dbReference type="AlphaFoldDB" id="A0A6B9QTH8"/>
<comment type="subcellular location">
    <subcellularLocation>
        <location evidence="1">Nucleus</location>
    </subcellularLocation>
</comment>
<feature type="domain" description="Myb-like" evidence="5">
    <location>
        <begin position="55"/>
        <end position="105"/>
    </location>
</feature>
<dbReference type="Pfam" id="PF00249">
    <property type="entry name" value="Myb_DNA-binding"/>
    <property type="match status" value="2"/>
</dbReference>
<dbReference type="GO" id="GO:0003677">
    <property type="term" value="F:DNA binding"/>
    <property type="evidence" value="ECO:0007669"/>
    <property type="project" value="UniProtKB-KW"/>
</dbReference>
<dbReference type="PROSITE" id="PS50090">
    <property type="entry name" value="MYB_LIKE"/>
    <property type="match status" value="2"/>
</dbReference>
<feature type="domain" description="HTH myb-type" evidence="6">
    <location>
        <begin position="55"/>
        <end position="109"/>
    </location>
</feature>
<dbReference type="GO" id="GO:0005634">
    <property type="term" value="C:nucleus"/>
    <property type="evidence" value="ECO:0007669"/>
    <property type="project" value="UniProtKB-SubCell"/>
</dbReference>
<feature type="domain" description="HTH myb-type" evidence="6">
    <location>
        <begin position="1"/>
        <end position="54"/>
    </location>
</feature>
<protein>
    <submittedName>
        <fullName evidence="7">R2R3-MYB transcription factor 59</fullName>
    </submittedName>
</protein>
<organism evidence="7">
    <name type="scientific">Taxus chinensis</name>
    <name type="common">Chinese yew</name>
    <name type="synonym">Taxus wallichiana var. chinensis</name>
    <dbReference type="NCBI Taxonomy" id="29808"/>
    <lineage>
        <taxon>Eukaryota</taxon>
        <taxon>Viridiplantae</taxon>
        <taxon>Streptophyta</taxon>
        <taxon>Embryophyta</taxon>
        <taxon>Tracheophyta</taxon>
        <taxon>Spermatophyta</taxon>
        <taxon>Pinopsida</taxon>
        <taxon>Pinidae</taxon>
        <taxon>Conifers II</taxon>
        <taxon>Cupressales</taxon>
        <taxon>Taxaceae</taxon>
        <taxon>Taxus</taxon>
    </lineage>
</organism>
<keyword evidence="3" id="KW-0238">DNA-binding</keyword>
<keyword evidence="4" id="KW-0539">Nucleus</keyword>
<dbReference type="PROSITE" id="PS51294">
    <property type="entry name" value="HTH_MYB"/>
    <property type="match status" value="2"/>
</dbReference>
<feature type="domain" description="Myb-like" evidence="5">
    <location>
        <begin position="2"/>
        <end position="54"/>
    </location>
</feature>
<dbReference type="SMART" id="SM00717">
    <property type="entry name" value="SANT"/>
    <property type="match status" value="2"/>
</dbReference>
<dbReference type="EMBL" id="MN906734">
    <property type="protein sequence ID" value="QHG11487.1"/>
    <property type="molecule type" value="mRNA"/>
</dbReference>
<evidence type="ECO:0000256" key="4">
    <source>
        <dbReference type="ARBA" id="ARBA00023242"/>
    </source>
</evidence>
<dbReference type="FunFam" id="1.10.10.60:FF:000001">
    <property type="entry name" value="MYB-related transcription factor"/>
    <property type="match status" value="1"/>
</dbReference>
<evidence type="ECO:0000259" key="5">
    <source>
        <dbReference type="PROSITE" id="PS50090"/>
    </source>
</evidence>
<reference evidence="7" key="1">
    <citation type="journal article" date="2020" name="PeerJ">
        <title>The R2R3-MYB transcription factor family in Taxus chinensis: Identification, characterization, expression profiling and posttranscriptional regulation analysis.</title>
        <authorList>
            <person name="Hu X."/>
            <person name="Zhang L."/>
            <person name="Shao F."/>
            <person name="Qiu D."/>
            <person name="Wilson I.W."/>
        </authorList>
    </citation>
    <scope>NUCLEOTIDE SEQUENCE</scope>
</reference>
<evidence type="ECO:0000256" key="2">
    <source>
        <dbReference type="ARBA" id="ARBA00022737"/>
    </source>
</evidence>
<dbReference type="InterPro" id="IPR009057">
    <property type="entry name" value="Homeodomain-like_sf"/>
</dbReference>